<gene>
    <name evidence="14" type="primary">mdoH</name>
    <name evidence="14" type="ORF">KDW95_05635</name>
</gene>
<dbReference type="InterPro" id="IPR050321">
    <property type="entry name" value="Glycosyltr_2/OpgH_subfam"/>
</dbReference>
<evidence type="ECO:0000256" key="8">
    <source>
        <dbReference type="ARBA" id="ARBA00022679"/>
    </source>
</evidence>
<dbReference type="NCBIfam" id="NF003958">
    <property type="entry name" value="PRK05454.2-1"/>
    <property type="match status" value="1"/>
</dbReference>
<keyword evidence="7 14" id="KW-0328">Glycosyltransferase</keyword>
<evidence type="ECO:0000256" key="9">
    <source>
        <dbReference type="ARBA" id="ARBA00022692"/>
    </source>
</evidence>
<dbReference type="InterPro" id="IPR029044">
    <property type="entry name" value="Nucleotide-diphossugar_trans"/>
</dbReference>
<evidence type="ECO:0000256" key="6">
    <source>
        <dbReference type="ARBA" id="ARBA00022519"/>
    </source>
</evidence>
<accession>A0ABY5HPJ4</accession>
<sequence>MTAQSAPVDVVDASAATPWRRRVMLRRALLTLVVIVQALVGAYYMASVLPYHGGNLLEQALIGLFTLLFTWITVGFWIGLYGFWLRRIGGDPKSLLRRHADAVLEQTPLARTAIVMPIYNEPVNRTLGGLRTIYRSLESTGQIDQFDFFILSDSREPDVWLSEQAAWQQLCDELGAHGRLFYRRRTLNMNYKSGNVADFLRRWGRSYAYMAVMDADSLMGGDTLLKMVRLMQREPNIGILQSCPTIINAQSLFARVQQFANQVYGPLFSTGLAAMQLGEAAFWGHNAVIRVAPFMRHCGLPHLRGPGLFSGPIASHDFVEAAFMGRAGYEVWLEPELSHSYEESPPSLVDELTRDKRWAKGNLQHLWLMLFERRLRMAHRMAFLNGILSYVASPLWFAFLVLTTIETTRLVLWPPNYFPLQHSPFPLWPEWHPEWAIGLASSVVFLLFFPKLLAIVDVLLSGRRKAHGGFFSLLLSIVTEILVSALLAPIRMLAHTRYVLEAVFNVTLTWAGQNRSDETRWTDALFNQAPGSILAAIWAGFAWWLDPMFFFWSLPVALPLILAAPTSVLLSKVGVGQALRRRRILMVAEEQQGSALLDDLNGHQILPEFGESAVVRAVLDPVMNRVHQATARSHGGGAKHQRLKQLRSRCLEQGPDSLSRAEKNLLLTDRESLSWLHRASWRAPAESYWGRAIDDRIRQVWPVRRDD</sequence>
<evidence type="ECO:0000256" key="7">
    <source>
        <dbReference type="ARBA" id="ARBA00022676"/>
    </source>
</evidence>
<feature type="transmembrane region" description="Helical" evidence="12">
    <location>
        <begin position="61"/>
        <end position="84"/>
    </location>
</feature>
<evidence type="ECO:0000256" key="3">
    <source>
        <dbReference type="ARBA" id="ARBA00009337"/>
    </source>
</evidence>
<dbReference type="CDD" id="cd04191">
    <property type="entry name" value="Glucan_BSP_MdoH"/>
    <property type="match status" value="1"/>
</dbReference>
<dbReference type="RefSeq" id="WP_255855309.1">
    <property type="nucleotide sequence ID" value="NZ_CP073347.1"/>
</dbReference>
<comment type="similarity">
    <text evidence="3">Belongs to the glycosyltransferase 2 family. OpgH subfamily.</text>
</comment>
<feature type="transmembrane region" description="Helical" evidence="12">
    <location>
        <begin position="468"/>
        <end position="488"/>
    </location>
</feature>
<dbReference type="Pfam" id="PF13632">
    <property type="entry name" value="Glyco_trans_2_3"/>
    <property type="match status" value="1"/>
</dbReference>
<keyword evidence="11 12" id="KW-0472">Membrane</keyword>
<evidence type="ECO:0000256" key="4">
    <source>
        <dbReference type="ARBA" id="ARBA00020585"/>
    </source>
</evidence>
<evidence type="ECO:0000313" key="15">
    <source>
        <dbReference type="Proteomes" id="UP001058461"/>
    </source>
</evidence>
<comment type="subcellular location">
    <subcellularLocation>
        <location evidence="1">Cell inner membrane</location>
        <topology evidence="1">Multi-pass membrane protein</topology>
    </subcellularLocation>
</comment>
<name>A0ABY5HPJ4_9GAMM</name>
<keyword evidence="8 14" id="KW-0808">Transferase</keyword>
<keyword evidence="6" id="KW-0997">Cell inner membrane</keyword>
<feature type="domain" description="Glycosyltransferase 2-like" evidence="13">
    <location>
        <begin position="211"/>
        <end position="413"/>
    </location>
</feature>
<dbReference type="PANTHER" id="PTHR43867">
    <property type="entry name" value="CELLULOSE SYNTHASE CATALYTIC SUBUNIT A [UDP-FORMING]"/>
    <property type="match status" value="1"/>
</dbReference>
<dbReference type="PANTHER" id="PTHR43867:SF5">
    <property type="entry name" value="GLUCANS BIOSYNTHESIS GLUCOSYLTRANSFERASE H"/>
    <property type="match status" value="1"/>
</dbReference>
<dbReference type="EMBL" id="CP073347">
    <property type="protein sequence ID" value="UTW13144.1"/>
    <property type="molecule type" value="Genomic_DNA"/>
</dbReference>
<dbReference type="NCBIfam" id="NF003962">
    <property type="entry name" value="PRK05454.2-5"/>
    <property type="match status" value="1"/>
</dbReference>
<dbReference type="InterPro" id="IPR001173">
    <property type="entry name" value="Glyco_trans_2-like"/>
</dbReference>
<dbReference type="Gene3D" id="3.90.550.10">
    <property type="entry name" value="Spore Coat Polysaccharide Biosynthesis Protein SpsA, Chain A"/>
    <property type="match status" value="1"/>
</dbReference>
<feature type="transmembrane region" description="Helical" evidence="12">
    <location>
        <begin position="435"/>
        <end position="456"/>
    </location>
</feature>
<feature type="transmembrane region" description="Helical" evidence="12">
    <location>
        <begin position="28"/>
        <end position="49"/>
    </location>
</feature>
<keyword evidence="9 12" id="KW-0812">Transmembrane</keyword>
<organism evidence="14 15">
    <name type="scientific">Marinobacterium rhizophilum</name>
    <dbReference type="NCBI Taxonomy" id="420402"/>
    <lineage>
        <taxon>Bacteria</taxon>
        <taxon>Pseudomonadati</taxon>
        <taxon>Pseudomonadota</taxon>
        <taxon>Gammaproteobacteria</taxon>
        <taxon>Oceanospirillales</taxon>
        <taxon>Oceanospirillaceae</taxon>
        <taxon>Marinobacterium</taxon>
    </lineage>
</organism>
<feature type="transmembrane region" description="Helical" evidence="12">
    <location>
        <begin position="382"/>
        <end position="405"/>
    </location>
</feature>
<reference evidence="14" key="1">
    <citation type="submission" date="2021-04" db="EMBL/GenBank/DDBJ databases">
        <title>Oceanospirillales bacteria with DddD are important DMSP degraders in coastal seawater.</title>
        <authorList>
            <person name="Liu J."/>
        </authorList>
    </citation>
    <scope>NUCLEOTIDE SEQUENCE</scope>
    <source>
        <strain evidence="14">D13-1</strain>
    </source>
</reference>
<evidence type="ECO:0000256" key="10">
    <source>
        <dbReference type="ARBA" id="ARBA00022989"/>
    </source>
</evidence>
<dbReference type="Proteomes" id="UP001058461">
    <property type="component" value="Chromosome"/>
</dbReference>
<dbReference type="GO" id="GO:0016757">
    <property type="term" value="F:glycosyltransferase activity"/>
    <property type="evidence" value="ECO:0007669"/>
    <property type="project" value="UniProtKB-KW"/>
</dbReference>
<feature type="transmembrane region" description="Helical" evidence="12">
    <location>
        <begin position="550"/>
        <end position="575"/>
    </location>
</feature>
<evidence type="ECO:0000256" key="1">
    <source>
        <dbReference type="ARBA" id="ARBA00004429"/>
    </source>
</evidence>
<proteinExistence type="inferred from homology"/>
<keyword evidence="15" id="KW-1185">Reference proteome</keyword>
<evidence type="ECO:0000256" key="11">
    <source>
        <dbReference type="ARBA" id="ARBA00023136"/>
    </source>
</evidence>
<keyword evidence="10 12" id="KW-1133">Transmembrane helix</keyword>
<evidence type="ECO:0000256" key="2">
    <source>
        <dbReference type="ARBA" id="ARBA00005001"/>
    </source>
</evidence>
<evidence type="ECO:0000259" key="13">
    <source>
        <dbReference type="Pfam" id="PF13632"/>
    </source>
</evidence>
<dbReference type="SUPFAM" id="SSF53448">
    <property type="entry name" value="Nucleotide-diphospho-sugar transferases"/>
    <property type="match status" value="1"/>
</dbReference>
<keyword evidence="5" id="KW-1003">Cell membrane</keyword>
<evidence type="ECO:0000256" key="5">
    <source>
        <dbReference type="ARBA" id="ARBA00022475"/>
    </source>
</evidence>
<evidence type="ECO:0000256" key="12">
    <source>
        <dbReference type="SAM" id="Phobius"/>
    </source>
</evidence>
<protein>
    <recommendedName>
        <fullName evidence="4">Glucans biosynthesis glucosyltransferase H</fullName>
    </recommendedName>
</protein>
<evidence type="ECO:0000313" key="14">
    <source>
        <dbReference type="EMBL" id="UTW13144.1"/>
    </source>
</evidence>
<comment type="pathway">
    <text evidence="2">Glycan metabolism; osmoregulated periplasmic glucan (OPG) biosynthesis.</text>
</comment>